<dbReference type="Pfam" id="PF19382">
    <property type="entry name" value="DUF5957"/>
    <property type="match status" value="1"/>
</dbReference>
<feature type="transmembrane region" description="Helical" evidence="1">
    <location>
        <begin position="7"/>
        <end position="33"/>
    </location>
</feature>
<organism evidence="2">
    <name type="scientific">uncultured Thermomicrobiales bacterium</name>
    <dbReference type="NCBI Taxonomy" id="1645740"/>
    <lineage>
        <taxon>Bacteria</taxon>
        <taxon>Pseudomonadati</taxon>
        <taxon>Thermomicrobiota</taxon>
        <taxon>Thermomicrobia</taxon>
        <taxon>Thermomicrobiales</taxon>
        <taxon>environmental samples</taxon>
    </lineage>
</organism>
<keyword evidence="1" id="KW-1133">Transmembrane helix</keyword>
<accession>A0A6J4VN69</accession>
<dbReference type="EMBL" id="CADCWM010000893">
    <property type="protein sequence ID" value="CAA9583827.1"/>
    <property type="molecule type" value="Genomic_DNA"/>
</dbReference>
<protein>
    <submittedName>
        <fullName evidence="2">Uncharacterized protein</fullName>
    </submittedName>
</protein>
<evidence type="ECO:0000256" key="1">
    <source>
        <dbReference type="SAM" id="Phobius"/>
    </source>
</evidence>
<proteinExistence type="predicted"/>
<dbReference type="InterPro" id="IPR046001">
    <property type="entry name" value="DUF5957"/>
</dbReference>
<keyword evidence="1" id="KW-0472">Membrane</keyword>
<reference evidence="2" key="1">
    <citation type="submission" date="2020-02" db="EMBL/GenBank/DDBJ databases">
        <authorList>
            <person name="Meier V. D."/>
        </authorList>
    </citation>
    <scope>NUCLEOTIDE SEQUENCE</scope>
    <source>
        <strain evidence="2">AVDCRST_MAG88</strain>
    </source>
</reference>
<name>A0A6J4VN69_9BACT</name>
<gene>
    <name evidence="2" type="ORF">AVDCRST_MAG88-3674</name>
</gene>
<evidence type="ECO:0000313" key="2">
    <source>
        <dbReference type="EMBL" id="CAA9583827.1"/>
    </source>
</evidence>
<keyword evidence="1" id="KW-0812">Transmembrane</keyword>
<feature type="transmembrane region" description="Helical" evidence="1">
    <location>
        <begin position="39"/>
        <end position="61"/>
    </location>
</feature>
<sequence length="66" mass="6783">MRTITMVLFGLLGGFAAGVVLSAIIGLAGVLLFDRAVGIRFLPLYLAGLGAVIVPAVGALVRHRAH</sequence>
<dbReference type="AlphaFoldDB" id="A0A6J4VN69"/>